<accession>A0A318JDQ0</accession>
<dbReference type="PANTHER" id="PTHR47234:SF2">
    <property type="entry name" value="TONB-DEPENDENT RECEPTOR"/>
    <property type="match status" value="1"/>
</dbReference>
<comment type="caution">
    <text evidence="14">The sequence shown here is derived from an EMBL/GenBank/DDBJ whole genome shotgun (WGS) entry which is preliminary data.</text>
</comment>
<dbReference type="OrthoDB" id="8530571at2"/>
<dbReference type="InterPro" id="IPR000531">
    <property type="entry name" value="Beta-barrel_TonB"/>
</dbReference>
<keyword evidence="9 10" id="KW-0998">Cell outer membrane</keyword>
<dbReference type="Pfam" id="PF00593">
    <property type="entry name" value="TonB_dep_Rec_b-barrel"/>
    <property type="match status" value="1"/>
</dbReference>
<evidence type="ECO:0000256" key="5">
    <source>
        <dbReference type="ARBA" id="ARBA00022692"/>
    </source>
</evidence>
<keyword evidence="8 14" id="KW-0675">Receptor</keyword>
<evidence type="ECO:0000259" key="12">
    <source>
        <dbReference type="Pfam" id="PF00593"/>
    </source>
</evidence>
<dbReference type="PANTHER" id="PTHR47234">
    <property type="match status" value="1"/>
</dbReference>
<name>A0A318JDQ0_9BURK</name>
<evidence type="ECO:0000313" key="14">
    <source>
        <dbReference type="EMBL" id="PXX45090.1"/>
    </source>
</evidence>
<evidence type="ECO:0000256" key="11">
    <source>
        <dbReference type="RuleBase" id="RU003357"/>
    </source>
</evidence>
<evidence type="ECO:0000256" key="1">
    <source>
        <dbReference type="ARBA" id="ARBA00004571"/>
    </source>
</evidence>
<reference evidence="14 15" key="1">
    <citation type="submission" date="2018-05" db="EMBL/GenBank/DDBJ databases">
        <title>Genomic Encyclopedia of Type Strains, Phase IV (KMG-IV): sequencing the most valuable type-strain genomes for metagenomic binning, comparative biology and taxonomic classification.</title>
        <authorList>
            <person name="Goeker M."/>
        </authorList>
    </citation>
    <scope>NUCLEOTIDE SEQUENCE [LARGE SCALE GENOMIC DNA]</scope>
    <source>
        <strain evidence="14 15">DSM 19792</strain>
    </source>
</reference>
<dbReference type="InterPro" id="IPR037066">
    <property type="entry name" value="Plug_dom_sf"/>
</dbReference>
<comment type="subcellular location">
    <subcellularLocation>
        <location evidence="1 10">Cell outer membrane</location>
        <topology evidence="1 10">Multi-pass membrane protein</topology>
    </subcellularLocation>
</comment>
<dbReference type="SUPFAM" id="SSF56935">
    <property type="entry name" value="Porins"/>
    <property type="match status" value="1"/>
</dbReference>
<dbReference type="Gene3D" id="2.40.170.20">
    <property type="entry name" value="TonB-dependent receptor, beta-barrel domain"/>
    <property type="match status" value="1"/>
</dbReference>
<proteinExistence type="inferred from homology"/>
<gene>
    <name evidence="14" type="ORF">DFR42_102303</name>
</gene>
<keyword evidence="6 11" id="KW-0798">TonB box</keyword>
<keyword evidence="5 10" id="KW-0812">Transmembrane</keyword>
<keyword evidence="4 10" id="KW-1134">Transmembrane beta strand</keyword>
<keyword evidence="7 10" id="KW-0472">Membrane</keyword>
<comment type="similarity">
    <text evidence="2 10 11">Belongs to the TonB-dependent receptor family.</text>
</comment>
<organism evidence="14 15">
    <name type="scientific">Undibacterium pigrum</name>
    <dbReference type="NCBI Taxonomy" id="401470"/>
    <lineage>
        <taxon>Bacteria</taxon>
        <taxon>Pseudomonadati</taxon>
        <taxon>Pseudomonadota</taxon>
        <taxon>Betaproteobacteria</taxon>
        <taxon>Burkholderiales</taxon>
        <taxon>Oxalobacteraceae</taxon>
        <taxon>Undibacterium</taxon>
    </lineage>
</organism>
<evidence type="ECO:0000256" key="8">
    <source>
        <dbReference type="ARBA" id="ARBA00023170"/>
    </source>
</evidence>
<dbReference type="Proteomes" id="UP000247792">
    <property type="component" value="Unassembled WGS sequence"/>
</dbReference>
<dbReference type="EMBL" id="QJKB01000002">
    <property type="protein sequence ID" value="PXX45090.1"/>
    <property type="molecule type" value="Genomic_DNA"/>
</dbReference>
<dbReference type="InterPro" id="IPR012910">
    <property type="entry name" value="Plug_dom"/>
</dbReference>
<keyword evidence="15" id="KW-1185">Reference proteome</keyword>
<sequence length="976" mass="105080">MKYQDLAQVASLISSIFGGLVMVEKMLARSVRLMCLGGFAVGASLLAQPAMSQDAVQKVEITGSSIKRIAQEGALPVQTLSRKDIEQSGVNNVADLVAALPAMQGFITASASVNGGGAGRQSASIHAIGTDYTLVLLNGRRMAPYGTGSAVNLGSIPLSAVERVEILTDGASTLYGSDAIAGVINFILKKNQTDLNVEATLTSPQQKGGRSGNFSISKGFGDPDKDGFNVLFAYSHDEQKALEATQRDFSKSGVARFMKDGKHYATWQTSINSTPANADIYDSLGNNATFSPDLVNTNKCNGPNTFARGGVCRYDYASTVQLLPELKRDSFFASGNLKLGKDTTLFGELVMSNFSNKARYAAPAQPLTTFSTDPVTGQKVINPNYIGAYNKSVVPLLAGQGINPNDVTDAFFYYRANDAGGRADDYQTEARHLVLGIDSNYLGWDLGASYTHSENTEKDDAVSGYMSANRFDALVKSGAYNPYIVNQNAASILAPAVLKENLGITKSKIDVLSAHASKELFDMSGGKAQLGLGADMTKQSFNDAPSELSQGPGPQHPAWTDVIIGGGTGSQGLVASRKSWGTFGELLMPVIKNLDLTAAVRYDSYDAVKKDNVSYDVNGNASQPGTQGISVSKATYKLSARYQPLQNLMLRGSYGTGFKAPTLNDISDPLKNDGSSNFFPCPITKPTDPRFAYCRGTAEYGLLKKGNPSTGSDALKAEESKQAAFGFRFEPVSSLSLGLDWWDVKLKNQIQKLSQDLVFTTPALAEQYISLYYDPIQKSKVLVANRSPVNLASSRYSGLDWDATFKTALPIGKLSMNWSGTYMLTAEKDVPGAAKESSIGRFDSYDDVTFRIISRLVTSLKVSDQYTHSLTMNYRSGYHDKVAKADDGYVRAVNADGSVGGLVDMTRDVSNYMTFDYQLQAKPIKNLTITGGIRNLFNVDPPFTIRNTGGGNQVGYDGRYTDPLGRTFYVTAAYKY</sequence>
<dbReference type="InterPro" id="IPR039426">
    <property type="entry name" value="TonB-dep_rcpt-like"/>
</dbReference>
<dbReference type="Pfam" id="PF07715">
    <property type="entry name" value="Plug"/>
    <property type="match status" value="1"/>
</dbReference>
<dbReference type="Gene3D" id="2.170.130.10">
    <property type="entry name" value="TonB-dependent receptor, plug domain"/>
    <property type="match status" value="1"/>
</dbReference>
<evidence type="ECO:0000256" key="4">
    <source>
        <dbReference type="ARBA" id="ARBA00022452"/>
    </source>
</evidence>
<dbReference type="PROSITE" id="PS52016">
    <property type="entry name" value="TONB_DEPENDENT_REC_3"/>
    <property type="match status" value="1"/>
</dbReference>
<dbReference type="InterPro" id="IPR036942">
    <property type="entry name" value="Beta-barrel_TonB_sf"/>
</dbReference>
<evidence type="ECO:0000256" key="10">
    <source>
        <dbReference type="PROSITE-ProRule" id="PRU01360"/>
    </source>
</evidence>
<evidence type="ECO:0000256" key="6">
    <source>
        <dbReference type="ARBA" id="ARBA00023077"/>
    </source>
</evidence>
<dbReference type="AlphaFoldDB" id="A0A318JDQ0"/>
<evidence type="ECO:0000259" key="13">
    <source>
        <dbReference type="Pfam" id="PF07715"/>
    </source>
</evidence>
<keyword evidence="3 10" id="KW-0813">Transport</keyword>
<evidence type="ECO:0000256" key="7">
    <source>
        <dbReference type="ARBA" id="ARBA00023136"/>
    </source>
</evidence>
<dbReference type="GO" id="GO:0009279">
    <property type="term" value="C:cell outer membrane"/>
    <property type="evidence" value="ECO:0007669"/>
    <property type="project" value="UniProtKB-SubCell"/>
</dbReference>
<evidence type="ECO:0000256" key="9">
    <source>
        <dbReference type="ARBA" id="ARBA00023237"/>
    </source>
</evidence>
<evidence type="ECO:0000256" key="3">
    <source>
        <dbReference type="ARBA" id="ARBA00022448"/>
    </source>
</evidence>
<evidence type="ECO:0000313" key="15">
    <source>
        <dbReference type="Proteomes" id="UP000247792"/>
    </source>
</evidence>
<feature type="domain" description="TonB-dependent receptor-like beta-barrel" evidence="12">
    <location>
        <begin position="388"/>
        <end position="936"/>
    </location>
</feature>
<evidence type="ECO:0000256" key="2">
    <source>
        <dbReference type="ARBA" id="ARBA00009810"/>
    </source>
</evidence>
<feature type="domain" description="TonB-dependent receptor plug" evidence="13">
    <location>
        <begin position="74"/>
        <end position="183"/>
    </location>
</feature>
<protein>
    <submittedName>
        <fullName evidence="14">Iron complex outermembrane receptor protein</fullName>
    </submittedName>
</protein>